<keyword evidence="6" id="KW-1185">Reference proteome</keyword>
<evidence type="ECO:0000313" key="5">
    <source>
        <dbReference type="EMBL" id="TRY67365.1"/>
    </source>
</evidence>
<dbReference type="EMBL" id="VCGU01000011">
    <property type="protein sequence ID" value="TRY67365.1"/>
    <property type="molecule type" value="Genomic_DNA"/>
</dbReference>
<organism evidence="5 6">
    <name type="scientific">Tigriopus californicus</name>
    <name type="common">Marine copepod</name>
    <dbReference type="NCBI Taxonomy" id="6832"/>
    <lineage>
        <taxon>Eukaryota</taxon>
        <taxon>Metazoa</taxon>
        <taxon>Ecdysozoa</taxon>
        <taxon>Arthropoda</taxon>
        <taxon>Crustacea</taxon>
        <taxon>Multicrustacea</taxon>
        <taxon>Hexanauplia</taxon>
        <taxon>Copepoda</taxon>
        <taxon>Harpacticoida</taxon>
        <taxon>Harpacticidae</taxon>
        <taxon>Tigriopus</taxon>
    </lineage>
</organism>
<dbReference type="PANTHER" id="PTHR13275:SF4">
    <property type="entry name" value="VACUOLAR PROTEIN SORTING-ASSOCIATED PROTEIN 72 HOMOLOG"/>
    <property type="match status" value="1"/>
</dbReference>
<dbReference type="Pfam" id="PF08265">
    <property type="entry name" value="YL1_C"/>
    <property type="match status" value="1"/>
</dbReference>
<dbReference type="AlphaFoldDB" id="A0A553NPL1"/>
<comment type="caution">
    <text evidence="5">The sequence shown here is derived from an EMBL/GenBank/DDBJ whole genome shotgun (WGS) entry which is preliminary data.</text>
</comment>
<dbReference type="InterPro" id="IPR046757">
    <property type="entry name" value="YL1_N"/>
</dbReference>
<reference evidence="5 6" key="1">
    <citation type="journal article" date="2018" name="Nat. Ecol. Evol.">
        <title>Genomic signatures of mitonuclear coevolution across populations of Tigriopus californicus.</title>
        <authorList>
            <person name="Barreto F.S."/>
            <person name="Watson E.T."/>
            <person name="Lima T.G."/>
            <person name="Willett C.S."/>
            <person name="Edmands S."/>
            <person name="Li W."/>
            <person name="Burton R.S."/>
        </authorList>
    </citation>
    <scope>NUCLEOTIDE SEQUENCE [LARGE SCALE GENOMIC DNA]</scope>
    <source>
        <strain evidence="5 6">San Diego</strain>
    </source>
</reference>
<dbReference type="STRING" id="6832.A0A553NPL1"/>
<feature type="compositionally biased region" description="Acidic residues" evidence="3">
    <location>
        <begin position="296"/>
        <end position="320"/>
    </location>
</feature>
<comment type="similarity">
    <text evidence="1">Belongs to the VPS72/YL1 family.</text>
</comment>
<feature type="region of interest" description="Disordered" evidence="3">
    <location>
        <begin position="37"/>
        <end position="88"/>
    </location>
</feature>
<dbReference type="Proteomes" id="UP000318571">
    <property type="component" value="Chromosome 4"/>
</dbReference>
<proteinExistence type="inferred from homology"/>
<name>A0A553NPL1_TIGCA</name>
<protein>
    <recommendedName>
        <fullName evidence="2">Vacuolar protein sorting-associated protein 72 homolog</fullName>
    </recommendedName>
</protein>
<feature type="compositionally biased region" description="Polar residues" evidence="3">
    <location>
        <begin position="135"/>
        <end position="144"/>
    </location>
</feature>
<evidence type="ECO:0000256" key="1">
    <source>
        <dbReference type="ARBA" id="ARBA00006832"/>
    </source>
</evidence>
<dbReference type="OMA" id="DFQAPAH"/>
<feature type="compositionally biased region" description="Acidic residues" evidence="3">
    <location>
        <begin position="42"/>
        <end position="68"/>
    </location>
</feature>
<dbReference type="InterPro" id="IPR013272">
    <property type="entry name" value="Vps72/YL1_C"/>
</dbReference>
<evidence type="ECO:0000256" key="2">
    <source>
        <dbReference type="ARBA" id="ARBA00020000"/>
    </source>
</evidence>
<sequence length="618" mass="67877">MEALMKDDFYSTQYGGFNEEADDVDFQAPAHLVRHAGSHEVIEDDDEVDSDFSIDENDEPKSDLDEEAETKKAKRGQGVQTKAYREPVKRVEKAAVVDPAAKKARQAQRIQSQIKRQWQKQMVLTDFGRKEARASTVSKTAETQNRQKEREHRARKLLRQRMRAREKKKANEREPTQADVVLPVRTTPLPQQPVQGATVSLTSATKAPSVAQLIQNPSLPNTPVIGGVSVGGTNLNHQQGTVQTVKIGNHHEEKALMKDDFYSTQYGGFNEEADDVDFQAPAHLVRHAGSHEVIEDDDEVDSDFSIDENDEPKSDLDEEAETKKAKRGQGQKMCPITRLPAKYFDPATRLPYANLHAFRILREAYYSQLEQKGNKNDPEVKAWLDWRQKHRPTKPTLLTQVNIGGGTVQLPPRAVTTTLTAQQLQQLSRGQVLSSALHNALRGNSPRAQIVTRPSQGITAQGLAAGQQILRTQTGLTQQPQTRLQQPTIAIHRPSGSVVVTSGSNHIPTTFAVAVASQPQTLRATNQGIAIQHSSSNNPLRTVGNVVSTGGGQQIVVAQPGGQGRIARQIVMSQAGGTPVRGQILQVTNQAGGHQFVVSTNAGGQYLINQQHQPTSKP</sequence>
<dbReference type="PANTHER" id="PTHR13275">
    <property type="entry name" value="YL-1 PROTEIN TRANSCRIPTION FACTOR-LIKE 1"/>
    <property type="match status" value="1"/>
</dbReference>
<evidence type="ECO:0000313" key="6">
    <source>
        <dbReference type="Proteomes" id="UP000318571"/>
    </source>
</evidence>
<feature type="domain" description="Vps72/YL1 C-terminal" evidence="4">
    <location>
        <begin position="332"/>
        <end position="361"/>
    </location>
</feature>
<gene>
    <name evidence="5" type="ORF">TCAL_03283</name>
</gene>
<evidence type="ECO:0000259" key="4">
    <source>
        <dbReference type="SMART" id="SM00993"/>
    </source>
</evidence>
<dbReference type="SMART" id="SM00993">
    <property type="entry name" value="YL1_C"/>
    <property type="match status" value="1"/>
</dbReference>
<feature type="region of interest" description="Disordered" evidence="3">
    <location>
        <begin position="296"/>
        <end position="331"/>
    </location>
</feature>
<accession>A0A553NPL1</accession>
<feature type="region of interest" description="Disordered" evidence="3">
    <location>
        <begin position="130"/>
        <end position="152"/>
    </location>
</feature>
<dbReference type="GO" id="GO:0005634">
    <property type="term" value="C:nucleus"/>
    <property type="evidence" value="ECO:0007669"/>
    <property type="project" value="TreeGrafter"/>
</dbReference>
<dbReference type="Pfam" id="PF05764">
    <property type="entry name" value="YL1"/>
    <property type="match status" value="1"/>
</dbReference>
<evidence type="ECO:0000256" key="3">
    <source>
        <dbReference type="SAM" id="MobiDB-lite"/>
    </source>
</evidence>